<reference evidence="1 2" key="2">
    <citation type="submission" date="2019-04" db="EMBL/GenBank/DDBJ databases">
        <title>The genome sequence of big-headed turtle.</title>
        <authorList>
            <person name="Gong S."/>
        </authorList>
    </citation>
    <scope>NUCLEOTIDE SEQUENCE [LARGE SCALE GENOMIC DNA]</scope>
    <source>
        <strain evidence="1">DO16091913</strain>
        <tissue evidence="1">Muscle</tissue>
    </source>
</reference>
<protein>
    <submittedName>
        <fullName evidence="1">Zinc finger protein RFP-like</fullName>
    </submittedName>
</protein>
<gene>
    <name evidence="1" type="ORF">DR999_PMT19994</name>
</gene>
<keyword evidence="2" id="KW-1185">Reference proteome</keyword>
<reference evidence="1 2" key="1">
    <citation type="submission" date="2019-04" db="EMBL/GenBank/DDBJ databases">
        <title>Draft genome of the big-headed turtle Platysternon megacephalum.</title>
        <authorList>
            <person name="Gong S."/>
        </authorList>
    </citation>
    <scope>NUCLEOTIDE SEQUENCE [LARGE SCALE GENOMIC DNA]</scope>
    <source>
        <strain evidence="1">DO16091913</strain>
        <tissue evidence="1">Muscle</tissue>
    </source>
</reference>
<evidence type="ECO:0000313" key="2">
    <source>
        <dbReference type="Proteomes" id="UP000297703"/>
    </source>
</evidence>
<dbReference type="Proteomes" id="UP000297703">
    <property type="component" value="Unassembled WGS sequence"/>
</dbReference>
<dbReference type="EMBL" id="QXTE01000428">
    <property type="protein sequence ID" value="TFJ98101.1"/>
    <property type="molecule type" value="Genomic_DNA"/>
</dbReference>
<dbReference type="AlphaFoldDB" id="A0A4D9DP59"/>
<proteinExistence type="predicted"/>
<organism evidence="1 2">
    <name type="scientific">Platysternon megacephalum</name>
    <name type="common">big-headed turtle</name>
    <dbReference type="NCBI Taxonomy" id="55544"/>
    <lineage>
        <taxon>Eukaryota</taxon>
        <taxon>Metazoa</taxon>
        <taxon>Chordata</taxon>
        <taxon>Craniata</taxon>
        <taxon>Vertebrata</taxon>
        <taxon>Euteleostomi</taxon>
        <taxon>Archelosauria</taxon>
        <taxon>Testudinata</taxon>
        <taxon>Testudines</taxon>
        <taxon>Cryptodira</taxon>
        <taxon>Durocryptodira</taxon>
        <taxon>Testudinoidea</taxon>
        <taxon>Platysternidae</taxon>
        <taxon>Platysternon</taxon>
    </lineage>
</organism>
<sequence>MGQLEVGDALELTEGWTEKGSFVRMETFHRSLSISMKFDVKMNHFNFLSSRIQTMCFTKVILHFDCIVPVHSNFTFYYINFHVGLIFSIKLQGYGISERK</sequence>
<comment type="caution">
    <text evidence="1">The sequence shown here is derived from an EMBL/GenBank/DDBJ whole genome shotgun (WGS) entry which is preliminary data.</text>
</comment>
<accession>A0A4D9DP59</accession>
<evidence type="ECO:0000313" key="1">
    <source>
        <dbReference type="EMBL" id="TFJ98101.1"/>
    </source>
</evidence>
<name>A0A4D9DP59_9SAUR</name>